<name>A0A8J2VY46_9NEOP</name>
<dbReference type="EMBL" id="CAKASE010000043">
    <property type="protein sequence ID" value="CAG9559330.1"/>
    <property type="molecule type" value="Genomic_DNA"/>
</dbReference>
<sequence>MLRGESDLLFNGAKYYSFKGIPYAAPPIGNLRFKPPQPPLPWKGVRDATKFGSVCTHFNITKVGDSAAAGSITYHIVSPMSRGLFHRAIAQSGSCFNDWALATDKIKRAFRVGKVLGKETDNVYELYQYFMSLDKFKLTNVTLSSTTYDEMYRGPPGQFVPTIEKKFPGVEAFLTEHPIKIVQKGNVAKVPLMIGYNNGEGLLYLNRYLERLAVYSKEPSYFVGKQVASQVSHEKLEEFGQRIITFYLGNKTLTKEDIKPLTELNGDTIYNYNIHRFINSYASVSHPIYMYQFHFDTELNVVKVMYGVRHLKGVCHGDELWYVFKNFWNDYLYEKHLRLRAIIFRVSKIWTDFAKTGEPISRNSDEEYWRPFTIKNKEYYNIDETFSMGYYADRERIEFWDKIYEEAGLPHIKSINIESEDTNLI</sequence>
<dbReference type="Pfam" id="PF00135">
    <property type="entry name" value="COesterase"/>
    <property type="match status" value="2"/>
</dbReference>
<dbReference type="PANTHER" id="PTHR11559">
    <property type="entry name" value="CARBOXYLESTERASE"/>
    <property type="match status" value="1"/>
</dbReference>
<organism evidence="3 4">
    <name type="scientific">Danaus chrysippus</name>
    <name type="common">African queen</name>
    <dbReference type="NCBI Taxonomy" id="151541"/>
    <lineage>
        <taxon>Eukaryota</taxon>
        <taxon>Metazoa</taxon>
        <taxon>Ecdysozoa</taxon>
        <taxon>Arthropoda</taxon>
        <taxon>Hexapoda</taxon>
        <taxon>Insecta</taxon>
        <taxon>Pterygota</taxon>
        <taxon>Neoptera</taxon>
        <taxon>Endopterygota</taxon>
        <taxon>Lepidoptera</taxon>
        <taxon>Glossata</taxon>
        <taxon>Ditrysia</taxon>
        <taxon>Papilionoidea</taxon>
        <taxon>Nymphalidae</taxon>
        <taxon>Danainae</taxon>
        <taxon>Danaini</taxon>
        <taxon>Danaina</taxon>
        <taxon>Danaus</taxon>
        <taxon>Anosia</taxon>
    </lineage>
</organism>
<evidence type="ECO:0000313" key="4">
    <source>
        <dbReference type="Proteomes" id="UP000789524"/>
    </source>
</evidence>
<evidence type="ECO:0000313" key="3">
    <source>
        <dbReference type="EMBL" id="CAG9559330.1"/>
    </source>
</evidence>
<dbReference type="AlphaFoldDB" id="A0A8J2VY46"/>
<evidence type="ECO:0000259" key="2">
    <source>
        <dbReference type="Pfam" id="PF00135"/>
    </source>
</evidence>
<gene>
    <name evidence="3" type="ORF">DCHRY22_LOCUS1210</name>
</gene>
<protein>
    <submittedName>
        <fullName evidence="3">(African queen) hypothetical protein</fullName>
    </submittedName>
</protein>
<dbReference type="InterPro" id="IPR050309">
    <property type="entry name" value="Type-B_Carboxylest/Lipase"/>
</dbReference>
<proteinExistence type="predicted"/>
<dbReference type="SUPFAM" id="SSF53474">
    <property type="entry name" value="alpha/beta-Hydrolases"/>
    <property type="match status" value="2"/>
</dbReference>
<reference evidence="3" key="1">
    <citation type="submission" date="2021-09" db="EMBL/GenBank/DDBJ databases">
        <authorList>
            <person name="Martin H S."/>
        </authorList>
    </citation>
    <scope>NUCLEOTIDE SEQUENCE</scope>
</reference>
<feature type="domain" description="Carboxylesterase type B" evidence="2">
    <location>
        <begin position="59"/>
        <end position="400"/>
    </location>
</feature>
<comment type="caution">
    <text evidence="3">The sequence shown here is derived from an EMBL/GenBank/DDBJ whole genome shotgun (WGS) entry which is preliminary data.</text>
</comment>
<dbReference type="InterPro" id="IPR002018">
    <property type="entry name" value="CarbesteraseB"/>
</dbReference>
<feature type="domain" description="Carboxylesterase type B" evidence="2">
    <location>
        <begin position="2"/>
        <end position="58"/>
    </location>
</feature>
<keyword evidence="1" id="KW-0325">Glycoprotein</keyword>
<dbReference type="Gene3D" id="3.40.50.1820">
    <property type="entry name" value="alpha/beta hydrolase"/>
    <property type="match status" value="2"/>
</dbReference>
<dbReference type="OrthoDB" id="19653at2759"/>
<evidence type="ECO:0000256" key="1">
    <source>
        <dbReference type="ARBA" id="ARBA00023180"/>
    </source>
</evidence>
<dbReference type="InterPro" id="IPR029058">
    <property type="entry name" value="AB_hydrolase_fold"/>
</dbReference>
<keyword evidence="4" id="KW-1185">Reference proteome</keyword>
<dbReference type="Proteomes" id="UP000789524">
    <property type="component" value="Unassembled WGS sequence"/>
</dbReference>
<accession>A0A8J2VY46</accession>